<dbReference type="EMBL" id="QGNW01000079">
    <property type="protein sequence ID" value="RVX00800.1"/>
    <property type="molecule type" value="Genomic_DNA"/>
</dbReference>
<dbReference type="InterPro" id="IPR011990">
    <property type="entry name" value="TPR-like_helical_dom_sf"/>
</dbReference>
<organism evidence="5 6">
    <name type="scientific">Vitis vinifera</name>
    <name type="common">Grape</name>
    <dbReference type="NCBI Taxonomy" id="29760"/>
    <lineage>
        <taxon>Eukaryota</taxon>
        <taxon>Viridiplantae</taxon>
        <taxon>Streptophyta</taxon>
        <taxon>Embryophyta</taxon>
        <taxon>Tracheophyta</taxon>
        <taxon>Spermatophyta</taxon>
        <taxon>Magnoliopsida</taxon>
        <taxon>eudicotyledons</taxon>
        <taxon>Gunneridae</taxon>
        <taxon>Pentapetalae</taxon>
        <taxon>rosids</taxon>
        <taxon>Vitales</taxon>
        <taxon>Vitaceae</taxon>
        <taxon>Viteae</taxon>
        <taxon>Vitis</taxon>
    </lineage>
</organism>
<feature type="repeat" description="PPR" evidence="3">
    <location>
        <begin position="582"/>
        <end position="616"/>
    </location>
</feature>
<dbReference type="FunFam" id="1.25.40.10:FF:000344">
    <property type="entry name" value="Pentatricopeptide repeat-containing protein"/>
    <property type="match status" value="1"/>
</dbReference>
<reference evidence="5 6" key="1">
    <citation type="journal article" date="2018" name="PLoS Genet.">
        <title>Population sequencing reveals clonal diversity and ancestral inbreeding in the grapevine cultivar Chardonnay.</title>
        <authorList>
            <person name="Roach M.J."/>
            <person name="Johnson D.L."/>
            <person name="Bohlmann J."/>
            <person name="van Vuuren H.J."/>
            <person name="Jones S.J."/>
            <person name="Pretorius I.S."/>
            <person name="Schmidt S.A."/>
            <person name="Borneman A.R."/>
        </authorList>
    </citation>
    <scope>NUCLEOTIDE SEQUENCE [LARGE SCALE GENOMIC DNA]</scope>
    <source>
        <strain evidence="6">cv. Chardonnay</strain>
        <tissue evidence="5">Leaf</tissue>
    </source>
</reference>
<feature type="repeat" description="PPR" evidence="3">
    <location>
        <begin position="450"/>
        <end position="480"/>
    </location>
</feature>
<accession>A0A438IVM5</accession>
<dbReference type="GO" id="GO:0009451">
    <property type="term" value="P:RNA modification"/>
    <property type="evidence" value="ECO:0007669"/>
    <property type="project" value="InterPro"/>
</dbReference>
<dbReference type="InterPro" id="IPR032867">
    <property type="entry name" value="DYW_dom"/>
</dbReference>
<feature type="repeat" description="PPR" evidence="3">
    <location>
        <begin position="79"/>
        <end position="113"/>
    </location>
</feature>
<evidence type="ECO:0000313" key="6">
    <source>
        <dbReference type="Proteomes" id="UP000288805"/>
    </source>
</evidence>
<dbReference type="Pfam" id="PF13041">
    <property type="entry name" value="PPR_2"/>
    <property type="match status" value="5"/>
</dbReference>
<comment type="similarity">
    <text evidence="1">Belongs to the PPR family. PCMP-H subfamily.</text>
</comment>
<dbReference type="GO" id="GO:0008270">
    <property type="term" value="F:zinc ion binding"/>
    <property type="evidence" value="ECO:0007669"/>
    <property type="project" value="InterPro"/>
</dbReference>
<dbReference type="Pfam" id="PF01535">
    <property type="entry name" value="PPR"/>
    <property type="match status" value="2"/>
</dbReference>
<dbReference type="PANTHER" id="PTHR47926">
    <property type="entry name" value="PENTATRICOPEPTIDE REPEAT-CONTAINING PROTEIN"/>
    <property type="match status" value="1"/>
</dbReference>
<comment type="caution">
    <text evidence="5">The sequence shown here is derived from an EMBL/GenBank/DDBJ whole genome shotgun (WGS) entry which is preliminary data.</text>
</comment>
<dbReference type="FunFam" id="1.25.40.10:FF:000366">
    <property type="entry name" value="Pentatricopeptide (PPR) repeat-containing protein"/>
    <property type="match status" value="1"/>
</dbReference>
<dbReference type="InterPro" id="IPR046960">
    <property type="entry name" value="PPR_At4g14850-like_plant"/>
</dbReference>
<proteinExistence type="inferred from homology"/>
<feature type="repeat" description="PPR" evidence="3">
    <location>
        <begin position="481"/>
        <end position="515"/>
    </location>
</feature>
<dbReference type="Proteomes" id="UP000288805">
    <property type="component" value="Unassembled WGS sequence"/>
</dbReference>
<dbReference type="PANTHER" id="PTHR47926:SF533">
    <property type="entry name" value="DYW DOMAIN-CONTAINING PROTEIN"/>
    <property type="match status" value="1"/>
</dbReference>
<dbReference type="PROSITE" id="PS51375">
    <property type="entry name" value="PPR"/>
    <property type="match status" value="8"/>
</dbReference>
<feature type="repeat" description="PPR" evidence="3">
    <location>
        <begin position="381"/>
        <end position="411"/>
    </location>
</feature>
<dbReference type="Pfam" id="PF20431">
    <property type="entry name" value="E_motif"/>
    <property type="match status" value="1"/>
</dbReference>
<dbReference type="FunFam" id="1.25.40.10:FF:000031">
    <property type="entry name" value="Pentatricopeptide repeat-containing protein mitochondrial"/>
    <property type="match status" value="1"/>
</dbReference>
<protein>
    <submittedName>
        <fullName evidence="5">Pentatricopeptide repeat-containing protein</fullName>
    </submittedName>
</protein>
<evidence type="ECO:0000256" key="2">
    <source>
        <dbReference type="ARBA" id="ARBA00022737"/>
    </source>
</evidence>
<dbReference type="AlphaFoldDB" id="A0A438IVM5"/>
<dbReference type="SUPFAM" id="SSF48452">
    <property type="entry name" value="TPR-like"/>
    <property type="match status" value="1"/>
</dbReference>
<sequence length="889" mass="99702">MKTLRVLHECSRQTLFSSISRALASAATTTQLHKLHSLIITLGLHHSVIFSAKLIAKYAHFRDPTSSFSVFRLASPSNNVYLWNSIIRALTHNGLFSEALSLYSETQRIRLQPDTYTFPSVINACAGLLDFEMAKSIHDRVLEMGFGSDLYIGNALIDMYCRFNDLDKARKVFEEMPLRDVVSWNSLISGYNANGYWNEALEIYYRFRNLGVVPDSYTMSSVLRACGGLGSVEEGDIIHGLIEKIGIKKDVIVNNGLLSMYCKFNGLIDGRRIFDKMVLRDAVSWNTMICGYSQVGLYEESIKLFMEMVNQFKPDLLTITSILQACGHLGDLEFGKYVHDYMITSGYECDTTASNILINMYAKCGNLLASQEVFSGMKCKDSVSWNSMINVYIQNGSFDEAMKLFKMMKTDVKPDSVTYVMLLSMSTQLGDLDLGKELHCDLAKMGFNSNIVVSNTLVDMYAKCGEMGDSLKVFENMKARDIITWNTIIASCVHSEDCNLGLRMISRMRTEGVTPDMATMLSILPVCSLLAAKRQGKEIHGCIFKLGLESDVPVGNVLIETYSKCGSLRNSFQVFKLMKTKDVVTWTALISACGMYGEGKKAVRAFGEMEAAGIVPDHVAFVAIIFACSHSGLVEEGLNYFHRMKKDYKIEPRIEHYACVVDLLSRSALLEKAEDFILSMPLKPDSSIWGALLSACRMSGDTEIAERVSERIIELNPDDTGYYVLVSNVYAALGKWDQVRSIRKSIKARGLKKDPGCSWMEIQNKVYVFGTGTKFFEQFEEVNKLLGMLAGLMAKEGYIANLQFVLHDIDEDEKRDILCGHSERLAIAFGLLNTKPGTPLQVMKNLRVCEDCHTVTKYISKIVQRELLVRDANRFHVFKDGACSCGDYW</sequence>
<name>A0A438IVM5_VITVI</name>
<feature type="domain" description="DYW" evidence="4">
    <location>
        <begin position="797"/>
        <end position="889"/>
    </location>
</feature>
<dbReference type="FunFam" id="1.25.40.10:FF:001226">
    <property type="entry name" value="Pentatricopeptide repeat-containing protein At3g03580"/>
    <property type="match status" value="1"/>
</dbReference>
<evidence type="ECO:0000256" key="1">
    <source>
        <dbReference type="ARBA" id="ARBA00006643"/>
    </source>
</evidence>
<dbReference type="Pfam" id="PF12854">
    <property type="entry name" value="PPR_1"/>
    <property type="match status" value="1"/>
</dbReference>
<dbReference type="FunFam" id="1.25.40.10:FF:000725">
    <property type="entry name" value="Pentatricopeptide repeat-containing protein At3g63370, chloroplastic"/>
    <property type="match status" value="1"/>
</dbReference>
<evidence type="ECO:0000259" key="4">
    <source>
        <dbReference type="Pfam" id="PF14432"/>
    </source>
</evidence>
<gene>
    <name evidence="5" type="primary">PCMP-H23_2</name>
    <name evidence="5" type="ORF">CK203_026405</name>
</gene>
<dbReference type="GO" id="GO:0003723">
    <property type="term" value="F:RNA binding"/>
    <property type="evidence" value="ECO:0007669"/>
    <property type="project" value="InterPro"/>
</dbReference>
<dbReference type="FunFam" id="1.25.40.10:FF:000073">
    <property type="entry name" value="Pentatricopeptide repeat-containing protein chloroplastic"/>
    <property type="match status" value="1"/>
</dbReference>
<dbReference type="NCBIfam" id="TIGR00756">
    <property type="entry name" value="PPR"/>
    <property type="match status" value="8"/>
</dbReference>
<dbReference type="InterPro" id="IPR002885">
    <property type="entry name" value="PPR_rpt"/>
</dbReference>
<feature type="repeat" description="PPR" evidence="3">
    <location>
        <begin position="149"/>
        <end position="179"/>
    </location>
</feature>
<feature type="repeat" description="PPR" evidence="3">
    <location>
        <begin position="281"/>
        <end position="311"/>
    </location>
</feature>
<dbReference type="InterPro" id="IPR046848">
    <property type="entry name" value="E_motif"/>
</dbReference>
<feature type="repeat" description="PPR" evidence="3">
    <location>
        <begin position="180"/>
        <end position="214"/>
    </location>
</feature>
<keyword evidence="2" id="KW-0677">Repeat</keyword>
<dbReference type="Gene3D" id="1.25.40.10">
    <property type="entry name" value="Tetratricopeptide repeat domain"/>
    <property type="match status" value="6"/>
</dbReference>
<evidence type="ECO:0000256" key="3">
    <source>
        <dbReference type="PROSITE-ProRule" id="PRU00708"/>
    </source>
</evidence>
<evidence type="ECO:0000313" key="5">
    <source>
        <dbReference type="EMBL" id="RVX00800.1"/>
    </source>
</evidence>
<dbReference type="Pfam" id="PF14432">
    <property type="entry name" value="DYW_deaminase"/>
    <property type="match status" value="1"/>
</dbReference>